<evidence type="ECO:0000259" key="1">
    <source>
        <dbReference type="Pfam" id="PF03190"/>
    </source>
</evidence>
<evidence type="ECO:0000313" key="2">
    <source>
        <dbReference type="EMBL" id="TCK98795.1"/>
    </source>
</evidence>
<dbReference type="AlphaFoldDB" id="A0A4R1N009"/>
<feature type="domain" description="Spermatogenesis-associated protein 20-like TRX" evidence="1">
    <location>
        <begin position="9"/>
        <end position="59"/>
    </location>
</feature>
<dbReference type="PANTHER" id="PTHR42899">
    <property type="entry name" value="SPERMATOGENESIS-ASSOCIATED PROTEIN 20"/>
    <property type="match status" value="1"/>
</dbReference>
<dbReference type="OrthoDB" id="9762614at2"/>
<dbReference type="Proteomes" id="UP000294545">
    <property type="component" value="Unassembled WGS sequence"/>
</dbReference>
<dbReference type="Gene3D" id="3.40.30.10">
    <property type="entry name" value="Glutaredoxin"/>
    <property type="match status" value="1"/>
</dbReference>
<proteinExistence type="predicted"/>
<dbReference type="InterPro" id="IPR036249">
    <property type="entry name" value="Thioredoxin-like_sf"/>
</dbReference>
<sequence>MVTTNKIQPNRLAKEKSPYLLQHANNPVNWFPWSQEAFDKAKKENKPVFLSIGYSTCHW</sequence>
<keyword evidence="3" id="KW-1185">Reference proteome</keyword>
<dbReference type="EMBL" id="SMGQ01000011">
    <property type="protein sequence ID" value="TCK98795.1"/>
    <property type="molecule type" value="Genomic_DNA"/>
</dbReference>
<dbReference type="Pfam" id="PF03190">
    <property type="entry name" value="Thioredox_DsbH"/>
    <property type="match status" value="1"/>
</dbReference>
<protein>
    <submittedName>
        <fullName evidence="2">Uncharacterized protein DUF255</fullName>
    </submittedName>
</protein>
<comment type="caution">
    <text evidence="2">The sequence shown here is derived from an EMBL/GenBank/DDBJ whole genome shotgun (WGS) entry which is preliminary data.</text>
</comment>
<dbReference type="InterPro" id="IPR024705">
    <property type="entry name" value="Ssp411"/>
</dbReference>
<gene>
    <name evidence="2" type="ORF">EDC19_1234</name>
</gene>
<name>A0A4R1N009_9FIRM</name>
<dbReference type="SUPFAM" id="SSF52833">
    <property type="entry name" value="Thioredoxin-like"/>
    <property type="match status" value="1"/>
</dbReference>
<reference evidence="2 3" key="1">
    <citation type="submission" date="2019-03" db="EMBL/GenBank/DDBJ databases">
        <title>Genomic Encyclopedia of Type Strains, Phase IV (KMG-IV): sequencing the most valuable type-strain genomes for metagenomic binning, comparative biology and taxonomic classification.</title>
        <authorList>
            <person name="Goeker M."/>
        </authorList>
    </citation>
    <scope>NUCLEOTIDE SEQUENCE [LARGE SCALE GENOMIC DNA]</scope>
    <source>
        <strain evidence="2 3">DSM 24176</strain>
    </source>
</reference>
<evidence type="ECO:0000313" key="3">
    <source>
        <dbReference type="Proteomes" id="UP000294545"/>
    </source>
</evidence>
<dbReference type="InterPro" id="IPR004879">
    <property type="entry name" value="Ssp411-like_TRX"/>
</dbReference>
<accession>A0A4R1N009</accession>
<organism evidence="2 3">
    <name type="scientific">Natranaerovirga hydrolytica</name>
    <dbReference type="NCBI Taxonomy" id="680378"/>
    <lineage>
        <taxon>Bacteria</taxon>
        <taxon>Bacillati</taxon>
        <taxon>Bacillota</taxon>
        <taxon>Clostridia</taxon>
        <taxon>Lachnospirales</taxon>
        <taxon>Natranaerovirgaceae</taxon>
        <taxon>Natranaerovirga</taxon>
    </lineage>
</organism>
<dbReference type="PANTHER" id="PTHR42899:SF1">
    <property type="entry name" value="SPERMATOGENESIS-ASSOCIATED PROTEIN 20"/>
    <property type="match status" value="1"/>
</dbReference>